<proteinExistence type="predicted"/>
<accession>A0A014MU82</accession>
<name>A0A014MU82_9HYPO</name>
<dbReference type="eggNOG" id="KOG1121">
    <property type="taxonomic scope" value="Eukaryota"/>
</dbReference>
<gene>
    <name evidence="1" type="ORF">X797_012283</name>
</gene>
<protein>
    <submittedName>
        <fullName evidence="1">Uncharacterized protein</fullName>
    </submittedName>
</protein>
<evidence type="ECO:0000313" key="2">
    <source>
        <dbReference type="Proteomes" id="UP000030151"/>
    </source>
</evidence>
<dbReference type="Proteomes" id="UP000030151">
    <property type="component" value="Unassembled WGS sequence"/>
</dbReference>
<dbReference type="InterPro" id="IPR012337">
    <property type="entry name" value="RNaseH-like_sf"/>
</dbReference>
<evidence type="ECO:0000313" key="1">
    <source>
        <dbReference type="EMBL" id="EXU94644.1"/>
    </source>
</evidence>
<dbReference type="SUPFAM" id="SSF53098">
    <property type="entry name" value="Ribonuclease H-like"/>
    <property type="match status" value="1"/>
</dbReference>
<comment type="caution">
    <text evidence="1">The sequence shown here is derived from an EMBL/GenBank/DDBJ whole genome shotgun (WGS) entry which is preliminary data.</text>
</comment>
<sequence length="371" mass="42813">MTTAFATQAAKRLRGQTTEAPLSDKWMIQENHSFSVCEQGRLRKIFEYLNPLVKITDANIARPTIRCKLAAQAIAWRPRTANTPFGHNIAVLDVLDAYGIKDRIGYFALDNAESNDKAMEAIGGELGFIENQESFILSRLSHTIVCVTLSTSLRKLFFFGCNVEAFEEQLSGAAALFEAERTLWRRKEPVGKLHNLVVDIRRSDQLTYPLWSMQRSEFDMSAHARIRARKPLDLVIDNDTRWLSQLYMLRRAITLRPYIEQLILKHRQQWEQDNRSKRSENLRKSAKVPRIWLEENQLTFHDWAVLEHLATLLGFYEDAVKTLEGDGQQHKRKGGWLGSYGNIWEVIQGFEFLLEVLEEYKQLASGMPDPE</sequence>
<dbReference type="HOGENOM" id="CLU_009123_10_0_1"/>
<dbReference type="EMBL" id="JELW01000198">
    <property type="protein sequence ID" value="EXU94644.1"/>
    <property type="molecule type" value="Genomic_DNA"/>
</dbReference>
<organism evidence="1 2">
    <name type="scientific">Metarhizium robertsii</name>
    <dbReference type="NCBI Taxonomy" id="568076"/>
    <lineage>
        <taxon>Eukaryota</taxon>
        <taxon>Fungi</taxon>
        <taxon>Dikarya</taxon>
        <taxon>Ascomycota</taxon>
        <taxon>Pezizomycotina</taxon>
        <taxon>Sordariomycetes</taxon>
        <taxon>Hypocreomycetidae</taxon>
        <taxon>Hypocreales</taxon>
        <taxon>Clavicipitaceae</taxon>
        <taxon>Metarhizium</taxon>
    </lineage>
</organism>
<dbReference type="AlphaFoldDB" id="A0A014MU82"/>
<reference evidence="1 2" key="1">
    <citation type="submission" date="2014-02" db="EMBL/GenBank/DDBJ databases">
        <title>The genome sequence of the entomopathogenic fungus Metarhizium robertsii ARSEF 2575.</title>
        <authorList>
            <person name="Giuliano Garisto Donzelli B."/>
            <person name="Roe B.A."/>
            <person name="Macmil S.L."/>
            <person name="Krasnoff S.B."/>
            <person name="Gibson D.M."/>
        </authorList>
    </citation>
    <scope>NUCLEOTIDE SEQUENCE [LARGE SCALE GENOMIC DNA]</scope>
    <source>
        <strain evidence="1 2">ARSEF 2575</strain>
    </source>
</reference>